<feature type="compositionally biased region" description="Basic and acidic residues" evidence="1">
    <location>
        <begin position="52"/>
        <end position="62"/>
    </location>
</feature>
<reference evidence="2 3" key="1">
    <citation type="submission" date="2018-11" db="EMBL/GenBank/DDBJ databases">
        <title>Genomes From Bacteria Associated with the Canine Oral Cavity: a Test Case for Automated Genome-Based Taxonomic Assignment.</title>
        <authorList>
            <person name="Coil D.A."/>
            <person name="Jospin G."/>
            <person name="Darling A.E."/>
            <person name="Wallis C."/>
            <person name="Davis I.J."/>
            <person name="Harris S."/>
            <person name="Eisen J.A."/>
            <person name="Holcombe L.J."/>
            <person name="O'Flynn C."/>
        </authorList>
    </citation>
    <scope>NUCLEOTIDE SEQUENCE [LARGE SCALE GENOMIC DNA]</scope>
    <source>
        <strain evidence="2 3">OH770</strain>
    </source>
</reference>
<feature type="region of interest" description="Disordered" evidence="1">
    <location>
        <begin position="19"/>
        <end position="62"/>
    </location>
</feature>
<dbReference type="SUPFAM" id="SSF47336">
    <property type="entry name" value="ACP-like"/>
    <property type="match status" value="1"/>
</dbReference>
<gene>
    <name evidence="2" type="ORF">EII11_06955</name>
</gene>
<comment type="caution">
    <text evidence="2">The sequence shown here is derived from an EMBL/GenBank/DDBJ whole genome shotgun (WGS) entry which is preliminary data.</text>
</comment>
<sequence length="140" mass="14895">MGTIGDLLGIDLAAAFGQDTPEASDLDEAQEEAHAAGVPVNDDSLQAQMGQREQKPDAEGVNPRHEAVLAAIVAETNLEPSRARLDLTLAGDLDLDDLGLYAVVAAIEHELRLTFADEHVRSWQTLGDILNAVDAAEKKS</sequence>
<keyword evidence="3" id="KW-1185">Reference proteome</keyword>
<proteinExistence type="predicted"/>
<dbReference type="EMBL" id="RQZF01000006">
    <property type="protein sequence ID" value="RRC95132.1"/>
    <property type="molecule type" value="Genomic_DNA"/>
</dbReference>
<dbReference type="Proteomes" id="UP000280444">
    <property type="component" value="Unassembled WGS sequence"/>
</dbReference>
<dbReference type="OrthoDB" id="3254577at2"/>
<evidence type="ECO:0000313" key="3">
    <source>
        <dbReference type="Proteomes" id="UP000280444"/>
    </source>
</evidence>
<evidence type="ECO:0000313" key="2">
    <source>
        <dbReference type="EMBL" id="RRC95132.1"/>
    </source>
</evidence>
<dbReference type="Gene3D" id="1.10.1200.10">
    <property type="entry name" value="ACP-like"/>
    <property type="match status" value="1"/>
</dbReference>
<dbReference type="RefSeq" id="WP_124870641.1">
    <property type="nucleotide sequence ID" value="NZ_RQZF01000006.1"/>
</dbReference>
<evidence type="ECO:0000256" key="1">
    <source>
        <dbReference type="SAM" id="MobiDB-lite"/>
    </source>
</evidence>
<accession>A0A3P1SFM8</accession>
<dbReference type="AlphaFoldDB" id="A0A3P1SFM8"/>
<dbReference type="InterPro" id="IPR036736">
    <property type="entry name" value="ACP-like_sf"/>
</dbReference>
<organism evidence="2 3">
    <name type="scientific">Schaalia canis</name>
    <dbReference type="NCBI Taxonomy" id="100469"/>
    <lineage>
        <taxon>Bacteria</taxon>
        <taxon>Bacillati</taxon>
        <taxon>Actinomycetota</taxon>
        <taxon>Actinomycetes</taxon>
        <taxon>Actinomycetales</taxon>
        <taxon>Actinomycetaceae</taxon>
        <taxon>Schaalia</taxon>
    </lineage>
</organism>
<protein>
    <submittedName>
        <fullName evidence="2">Acyl carrier protein</fullName>
    </submittedName>
</protein>
<name>A0A3P1SFM8_9ACTO</name>